<evidence type="ECO:0000313" key="6">
    <source>
        <dbReference type="EMBL" id="SOC50683.1"/>
    </source>
</evidence>
<keyword evidence="7" id="KW-1185">Reference proteome</keyword>
<evidence type="ECO:0000256" key="2">
    <source>
        <dbReference type="ARBA" id="ARBA00022448"/>
    </source>
</evidence>
<feature type="chain" id="PRO_5039010357" evidence="5">
    <location>
        <begin position="44"/>
        <end position="453"/>
    </location>
</feature>
<dbReference type="Pfam" id="PF01547">
    <property type="entry name" value="SBP_bac_1"/>
    <property type="match status" value="1"/>
</dbReference>
<dbReference type="SUPFAM" id="SSF53850">
    <property type="entry name" value="Periplasmic binding protein-like II"/>
    <property type="match status" value="1"/>
</dbReference>
<feature type="compositionally biased region" description="Basic residues" evidence="4">
    <location>
        <begin position="8"/>
        <end position="26"/>
    </location>
</feature>
<dbReference type="EMBL" id="OBQI01000005">
    <property type="protein sequence ID" value="SOC50683.1"/>
    <property type="molecule type" value="Genomic_DNA"/>
</dbReference>
<organism evidence="6 7">
    <name type="scientific">Blastococcus aggregatus</name>
    <dbReference type="NCBI Taxonomy" id="38502"/>
    <lineage>
        <taxon>Bacteria</taxon>
        <taxon>Bacillati</taxon>
        <taxon>Actinomycetota</taxon>
        <taxon>Actinomycetes</taxon>
        <taxon>Geodermatophilales</taxon>
        <taxon>Geodermatophilaceae</taxon>
        <taxon>Blastococcus</taxon>
    </lineage>
</organism>
<protein>
    <submittedName>
        <fullName evidence="6">Carbohydrate ABC transporter substrate-binding protein, CUT1 family</fullName>
    </submittedName>
</protein>
<evidence type="ECO:0000313" key="7">
    <source>
        <dbReference type="Proteomes" id="UP000219435"/>
    </source>
</evidence>
<keyword evidence="2" id="KW-0813">Transport</keyword>
<dbReference type="AlphaFoldDB" id="A0A285V9I9"/>
<dbReference type="InterPro" id="IPR006059">
    <property type="entry name" value="SBP"/>
</dbReference>
<evidence type="ECO:0000256" key="1">
    <source>
        <dbReference type="ARBA" id="ARBA00008520"/>
    </source>
</evidence>
<evidence type="ECO:0000256" key="5">
    <source>
        <dbReference type="SAM" id="SignalP"/>
    </source>
</evidence>
<name>A0A285V9I9_9ACTN</name>
<gene>
    <name evidence="6" type="ORF">SAMN05660748_3442</name>
</gene>
<reference evidence="7" key="1">
    <citation type="submission" date="2017-08" db="EMBL/GenBank/DDBJ databases">
        <authorList>
            <person name="Varghese N."/>
            <person name="Submissions S."/>
        </authorList>
    </citation>
    <scope>NUCLEOTIDE SEQUENCE [LARGE SCALE GENOMIC DNA]</scope>
    <source>
        <strain evidence="7">DSM 4725</strain>
    </source>
</reference>
<dbReference type="Gene3D" id="3.40.190.10">
    <property type="entry name" value="Periplasmic binding protein-like II"/>
    <property type="match status" value="2"/>
</dbReference>
<sequence>MPNAPGRSRSRGRAPAPLRRRSRQPRRRLAGAAALLVTAGTLAACDGDSGGASTLTWYINPDAGGQAEIAARCTEEAGGRYTIETALLPRDAASQREQLIRRLAANDDSIDLMSLDPPFIPEFAQAGFLAPVPDDVAERVTEGVVQSAVEGSTWDDELVAVPFWANTQLLWYRKSVAEAAGLDMTQPVTWDQIVEAAEGQGKLVGAQGTRAESLTVWFNALIESAGGEIITDPSPEDPAQIELGLTSEAATRATEVMQMVAESDAAGAAFSTSTEDSTATGFESDDGGFQVNYPFVYPRALGAAEAGTLDPSVPDDYAATIYPRVDEDTEAAPPYGGINLGVGAFSQSPELAYEAAECITSDENQAEYFVTNGNPASSEAVYDDEEVLEAFPMAPVIRDSLDIAAPRPQTPYYNEISVGIQRSYHPPSGVTPGSTGEAATELIDAVLEKEDLL</sequence>
<comment type="similarity">
    <text evidence="1">Belongs to the bacterial solute-binding protein 1 family.</text>
</comment>
<keyword evidence="3 5" id="KW-0732">Signal</keyword>
<dbReference type="Proteomes" id="UP000219435">
    <property type="component" value="Unassembled WGS sequence"/>
</dbReference>
<dbReference type="InterPro" id="IPR050490">
    <property type="entry name" value="Bact_solute-bd_prot1"/>
</dbReference>
<accession>A0A285V9I9</accession>
<proteinExistence type="inferred from homology"/>
<dbReference type="PANTHER" id="PTHR43649:SF34">
    <property type="entry name" value="ABC TRANSPORTER PERIPLASMIC-BINDING PROTEIN YCJN-RELATED"/>
    <property type="match status" value="1"/>
</dbReference>
<dbReference type="OrthoDB" id="9770625at2"/>
<feature type="signal peptide" evidence="5">
    <location>
        <begin position="1"/>
        <end position="43"/>
    </location>
</feature>
<dbReference type="PANTHER" id="PTHR43649">
    <property type="entry name" value="ARABINOSE-BINDING PROTEIN-RELATED"/>
    <property type="match status" value="1"/>
</dbReference>
<feature type="region of interest" description="Disordered" evidence="4">
    <location>
        <begin position="1"/>
        <end position="26"/>
    </location>
</feature>
<evidence type="ECO:0000256" key="3">
    <source>
        <dbReference type="ARBA" id="ARBA00022729"/>
    </source>
</evidence>
<evidence type="ECO:0000256" key="4">
    <source>
        <dbReference type="SAM" id="MobiDB-lite"/>
    </source>
</evidence>